<name>A0A5B2WWU9_9PSEU</name>
<keyword evidence="3 6" id="KW-0489">Methyltransferase</keyword>
<keyword evidence="5 6" id="KW-0949">S-adenosyl-L-methionine</keyword>
<evidence type="ECO:0000256" key="4">
    <source>
        <dbReference type="ARBA" id="ARBA00022679"/>
    </source>
</evidence>
<dbReference type="EMBL" id="VUOB01000057">
    <property type="protein sequence ID" value="KAA2255350.1"/>
    <property type="molecule type" value="Genomic_DNA"/>
</dbReference>
<keyword evidence="8" id="KW-1185">Reference proteome</keyword>
<comment type="function">
    <text evidence="1 6">Exhibits S-adenosyl-L-methionine-dependent methyltransferase activity.</text>
</comment>
<dbReference type="InterPro" id="IPR029063">
    <property type="entry name" value="SAM-dependent_MTases_sf"/>
</dbReference>
<evidence type="ECO:0000256" key="2">
    <source>
        <dbReference type="ARBA" id="ARBA00008138"/>
    </source>
</evidence>
<evidence type="ECO:0000256" key="1">
    <source>
        <dbReference type="ARBA" id="ARBA00003907"/>
    </source>
</evidence>
<proteinExistence type="inferred from homology"/>
<protein>
    <recommendedName>
        <fullName evidence="6">S-adenosyl-L-methionine-dependent methyltransferase</fullName>
        <ecNumber evidence="6">2.1.1.-</ecNumber>
    </recommendedName>
</protein>
<comment type="caution">
    <text evidence="7">The sequence shown here is derived from an EMBL/GenBank/DDBJ whole genome shotgun (WGS) entry which is preliminary data.</text>
</comment>
<dbReference type="Pfam" id="PF04072">
    <property type="entry name" value="LCM"/>
    <property type="match status" value="1"/>
</dbReference>
<evidence type="ECO:0000256" key="5">
    <source>
        <dbReference type="ARBA" id="ARBA00022691"/>
    </source>
</evidence>
<dbReference type="InterPro" id="IPR011610">
    <property type="entry name" value="SAM_mthyl_Trfase_ML2640-like"/>
</dbReference>
<dbReference type="SUPFAM" id="SSF53335">
    <property type="entry name" value="S-adenosyl-L-methionine-dependent methyltransferases"/>
    <property type="match status" value="1"/>
</dbReference>
<reference evidence="7 8" key="1">
    <citation type="submission" date="2019-09" db="EMBL/GenBank/DDBJ databases">
        <title>Goodfellowia gen. nov., a new genus of the Pseudonocardineae related to Actinoalloteichus, containing Goodfellowia coeruleoviolacea gen. nov., comb. nov. gen. nov., comb. nov.</title>
        <authorList>
            <person name="Labeda D."/>
        </authorList>
    </citation>
    <scope>NUCLEOTIDE SEQUENCE [LARGE SCALE GENOMIC DNA]</scope>
    <source>
        <strain evidence="7 8">AN110305</strain>
    </source>
</reference>
<accession>A0A5B2WWU9</accession>
<dbReference type="InterPro" id="IPR007213">
    <property type="entry name" value="Ppm1/Ppm2/Tcmp"/>
</dbReference>
<dbReference type="PANTHER" id="PTHR43619:SF2">
    <property type="entry name" value="S-ADENOSYL-L-METHIONINE-DEPENDENT METHYLTRANSFERASES SUPERFAMILY PROTEIN"/>
    <property type="match status" value="1"/>
</dbReference>
<dbReference type="OrthoDB" id="9806164at2"/>
<dbReference type="GO" id="GO:0008168">
    <property type="term" value="F:methyltransferase activity"/>
    <property type="evidence" value="ECO:0007669"/>
    <property type="project" value="UniProtKB-UniRule"/>
</dbReference>
<dbReference type="EC" id="2.1.1.-" evidence="6"/>
<comment type="similarity">
    <text evidence="2 6">Belongs to the UPF0677 family.</text>
</comment>
<reference evidence="7 8" key="2">
    <citation type="submission" date="2019-09" db="EMBL/GenBank/DDBJ databases">
        <authorList>
            <person name="Jin C."/>
        </authorList>
    </citation>
    <scope>NUCLEOTIDE SEQUENCE [LARGE SCALE GENOMIC DNA]</scope>
    <source>
        <strain evidence="7 8">AN110305</strain>
    </source>
</reference>
<organism evidence="7 8">
    <name type="scientific">Solihabitans fulvus</name>
    <dbReference type="NCBI Taxonomy" id="1892852"/>
    <lineage>
        <taxon>Bacteria</taxon>
        <taxon>Bacillati</taxon>
        <taxon>Actinomycetota</taxon>
        <taxon>Actinomycetes</taxon>
        <taxon>Pseudonocardiales</taxon>
        <taxon>Pseudonocardiaceae</taxon>
        <taxon>Solihabitans</taxon>
    </lineage>
</organism>
<dbReference type="RefSeq" id="WP_149852921.1">
    <property type="nucleotide sequence ID" value="NZ_VUOB01000057.1"/>
</dbReference>
<dbReference type="PANTHER" id="PTHR43619">
    <property type="entry name" value="S-ADENOSYL-L-METHIONINE-DEPENDENT METHYLTRANSFERASE YKTD-RELATED"/>
    <property type="match status" value="1"/>
</dbReference>
<dbReference type="NCBIfam" id="TIGR00027">
    <property type="entry name" value="mthyl_TIGR00027"/>
    <property type="match status" value="1"/>
</dbReference>
<evidence type="ECO:0000313" key="7">
    <source>
        <dbReference type="EMBL" id="KAA2255350.1"/>
    </source>
</evidence>
<dbReference type="GO" id="GO:0032259">
    <property type="term" value="P:methylation"/>
    <property type="evidence" value="ECO:0007669"/>
    <property type="project" value="UniProtKB-KW"/>
</dbReference>
<evidence type="ECO:0000256" key="3">
    <source>
        <dbReference type="ARBA" id="ARBA00022603"/>
    </source>
</evidence>
<sequence length="275" mass="30775">MQTVSYTSQWTAAARALESERADAPLFEDRFARELAAPKGFELLEKYRGGGLVEFVAIRTKFLDDTVENLLSGSEIRQVVLIAAGMDMRAFRLRWPADAVVYEVDHDALLAEKRRRLSTMDAQPFVRRQEVPADLAEDWVPRLTAAGFDPGKPTLWIAEALLFFLTEDQASTLLRAMASVSAPGSQLALDILSEQLLRSPATRFFLSALAKDGIPWLFGTDEPEEFLRPTGWDLRVLTEPGRPDAGEGRWPYEVQPREVPGVSRNWLIRAEIATG</sequence>
<evidence type="ECO:0000256" key="6">
    <source>
        <dbReference type="RuleBase" id="RU362030"/>
    </source>
</evidence>
<dbReference type="Proteomes" id="UP000323454">
    <property type="component" value="Unassembled WGS sequence"/>
</dbReference>
<evidence type="ECO:0000313" key="8">
    <source>
        <dbReference type="Proteomes" id="UP000323454"/>
    </source>
</evidence>
<dbReference type="AlphaFoldDB" id="A0A5B2WWU9"/>
<gene>
    <name evidence="7" type="ORF">F0L68_28505</name>
</gene>
<keyword evidence="4 7" id="KW-0808">Transferase</keyword>
<dbReference type="Gene3D" id="3.40.50.150">
    <property type="entry name" value="Vaccinia Virus protein VP39"/>
    <property type="match status" value="1"/>
</dbReference>